<gene>
    <name evidence="4" type="ORF">V5799_023228</name>
</gene>
<dbReference type="PANTHER" id="PTHR13242">
    <property type="entry name" value="EUKARYOTIC TRANSLATION INITIATION FACTOR 3"/>
    <property type="match status" value="1"/>
</dbReference>
<dbReference type="Pfam" id="PF10255">
    <property type="entry name" value="Paf67"/>
    <property type="match status" value="1"/>
</dbReference>
<dbReference type="EMBL" id="JARKHS020002226">
    <property type="protein sequence ID" value="KAK8786995.1"/>
    <property type="molecule type" value="Genomic_DNA"/>
</dbReference>
<dbReference type="InterPro" id="IPR019382">
    <property type="entry name" value="eIF3l"/>
</dbReference>
<accession>A0AAQ4FJV7</accession>
<keyword evidence="1" id="KW-0963">Cytoplasm</keyword>
<evidence type="ECO:0000256" key="2">
    <source>
        <dbReference type="ARBA" id="ARBA00022540"/>
    </source>
</evidence>
<evidence type="ECO:0000256" key="3">
    <source>
        <dbReference type="ARBA" id="ARBA00022917"/>
    </source>
</evidence>
<dbReference type="GO" id="GO:0005852">
    <property type="term" value="C:eukaryotic translation initiation factor 3 complex"/>
    <property type="evidence" value="ECO:0007669"/>
    <property type="project" value="InterPro"/>
</dbReference>
<sequence length="122" mass="13858">DKSVFAEIFSLACPKFLNPVPPPLDPTTLDEKVKETRNFAKEPLQQQLNVFLSEVEGQLMIPTIRSFLKLYTTMPVSKLASFLEDSDVKTRNFHCHLLSFKVSDSIQGVVLLKNCLWPSFTL</sequence>
<proteinExistence type="predicted"/>
<evidence type="ECO:0000256" key="1">
    <source>
        <dbReference type="ARBA" id="ARBA00022490"/>
    </source>
</evidence>
<organism evidence="4 5">
    <name type="scientific">Amblyomma americanum</name>
    <name type="common">Lone star tick</name>
    <dbReference type="NCBI Taxonomy" id="6943"/>
    <lineage>
        <taxon>Eukaryota</taxon>
        <taxon>Metazoa</taxon>
        <taxon>Ecdysozoa</taxon>
        <taxon>Arthropoda</taxon>
        <taxon>Chelicerata</taxon>
        <taxon>Arachnida</taxon>
        <taxon>Acari</taxon>
        <taxon>Parasitiformes</taxon>
        <taxon>Ixodida</taxon>
        <taxon>Ixodoidea</taxon>
        <taxon>Ixodidae</taxon>
        <taxon>Amblyomminae</taxon>
        <taxon>Amblyomma</taxon>
    </lineage>
</organism>
<keyword evidence="2" id="KW-0396">Initiation factor</keyword>
<protein>
    <submittedName>
        <fullName evidence="4">Uncharacterized protein</fullName>
    </submittedName>
</protein>
<feature type="non-terminal residue" evidence="4">
    <location>
        <position position="1"/>
    </location>
</feature>
<comment type="caution">
    <text evidence="4">The sequence shown here is derived from an EMBL/GenBank/DDBJ whole genome shotgun (WGS) entry which is preliminary data.</text>
</comment>
<name>A0AAQ4FJV7_AMBAM</name>
<keyword evidence="3" id="KW-0648">Protein biosynthesis</keyword>
<dbReference type="Proteomes" id="UP001321473">
    <property type="component" value="Unassembled WGS sequence"/>
</dbReference>
<dbReference type="GO" id="GO:0003743">
    <property type="term" value="F:translation initiation factor activity"/>
    <property type="evidence" value="ECO:0007669"/>
    <property type="project" value="UniProtKB-KW"/>
</dbReference>
<dbReference type="PANTHER" id="PTHR13242:SF0">
    <property type="entry name" value="EUKARYOTIC TRANSLATION INITIATION FACTOR 3 SUBUNIT L"/>
    <property type="match status" value="1"/>
</dbReference>
<evidence type="ECO:0000313" key="4">
    <source>
        <dbReference type="EMBL" id="KAK8786995.1"/>
    </source>
</evidence>
<evidence type="ECO:0000313" key="5">
    <source>
        <dbReference type="Proteomes" id="UP001321473"/>
    </source>
</evidence>
<keyword evidence="5" id="KW-1185">Reference proteome</keyword>
<dbReference type="AlphaFoldDB" id="A0AAQ4FJV7"/>
<reference evidence="4 5" key="1">
    <citation type="journal article" date="2023" name="Arcadia Sci">
        <title>De novo assembly of a long-read Amblyomma americanum tick genome.</title>
        <authorList>
            <person name="Chou S."/>
            <person name="Poskanzer K.E."/>
            <person name="Rollins M."/>
            <person name="Thuy-Boun P.S."/>
        </authorList>
    </citation>
    <scope>NUCLEOTIDE SEQUENCE [LARGE SCALE GENOMIC DNA]</scope>
    <source>
        <strain evidence="4">F_SG_1</strain>
        <tissue evidence="4">Salivary glands</tissue>
    </source>
</reference>